<evidence type="ECO:0000313" key="1">
    <source>
        <dbReference type="EMBL" id="MBW80759.1"/>
    </source>
</evidence>
<name>A0A2P2IHP7_RHIMU</name>
<organism evidence="1">
    <name type="scientific">Rhizophora mucronata</name>
    <name type="common">Asiatic mangrove</name>
    <dbReference type="NCBI Taxonomy" id="61149"/>
    <lineage>
        <taxon>Eukaryota</taxon>
        <taxon>Viridiplantae</taxon>
        <taxon>Streptophyta</taxon>
        <taxon>Embryophyta</taxon>
        <taxon>Tracheophyta</taxon>
        <taxon>Spermatophyta</taxon>
        <taxon>Magnoliopsida</taxon>
        <taxon>eudicotyledons</taxon>
        <taxon>Gunneridae</taxon>
        <taxon>Pentapetalae</taxon>
        <taxon>rosids</taxon>
        <taxon>fabids</taxon>
        <taxon>Malpighiales</taxon>
        <taxon>Rhizophoraceae</taxon>
        <taxon>Rhizophora</taxon>
    </lineage>
</organism>
<protein>
    <submittedName>
        <fullName evidence="1">Uncharacterized protein</fullName>
    </submittedName>
</protein>
<accession>A0A2P2IHP7</accession>
<sequence>MKLRIATGWRPELKILTPT</sequence>
<dbReference type="AlphaFoldDB" id="A0A2P2IHP7"/>
<reference evidence="1" key="1">
    <citation type="submission" date="2018-02" db="EMBL/GenBank/DDBJ databases">
        <title>Rhizophora mucronata_Transcriptome.</title>
        <authorList>
            <person name="Meera S.P."/>
            <person name="Sreeshan A."/>
            <person name="Augustine A."/>
        </authorList>
    </citation>
    <scope>NUCLEOTIDE SEQUENCE</scope>
    <source>
        <tissue evidence="1">Leaf</tissue>
    </source>
</reference>
<dbReference type="EMBL" id="GGEC01000276">
    <property type="protein sequence ID" value="MBW80759.1"/>
    <property type="molecule type" value="Transcribed_RNA"/>
</dbReference>
<proteinExistence type="predicted"/>